<comment type="subcellular location">
    <subcellularLocation>
        <location evidence="1">Membrane</location>
        <topology evidence="1">Multi-pass membrane protein</topology>
    </subcellularLocation>
</comment>
<accession>A0A7T0BY13</accession>
<dbReference type="Proteomes" id="UP000594688">
    <property type="component" value="Chromosome"/>
</dbReference>
<feature type="transmembrane region" description="Helical" evidence="5">
    <location>
        <begin position="227"/>
        <end position="245"/>
    </location>
</feature>
<keyword evidence="3 5" id="KW-1133">Transmembrane helix</keyword>
<feature type="transmembrane region" description="Helical" evidence="5">
    <location>
        <begin position="418"/>
        <end position="435"/>
    </location>
</feature>
<feature type="transmembrane region" description="Helical" evidence="5">
    <location>
        <begin position="86"/>
        <end position="105"/>
    </location>
</feature>
<dbReference type="Pfam" id="PF04932">
    <property type="entry name" value="Wzy_C"/>
    <property type="match status" value="1"/>
</dbReference>
<evidence type="ECO:0000313" key="7">
    <source>
        <dbReference type="EMBL" id="QPJ62946.1"/>
    </source>
</evidence>
<keyword evidence="4 5" id="KW-0472">Membrane</keyword>
<feature type="domain" description="O-antigen ligase-related" evidence="6">
    <location>
        <begin position="190"/>
        <end position="342"/>
    </location>
</feature>
<feature type="transmembrane region" description="Helical" evidence="5">
    <location>
        <begin position="365"/>
        <end position="383"/>
    </location>
</feature>
<feature type="transmembrane region" description="Helical" evidence="5">
    <location>
        <begin position="181"/>
        <end position="198"/>
    </location>
</feature>
<dbReference type="PANTHER" id="PTHR37422:SF13">
    <property type="entry name" value="LIPOPOLYSACCHARIDE BIOSYNTHESIS PROTEIN PA4999-RELATED"/>
    <property type="match status" value="1"/>
</dbReference>
<dbReference type="PANTHER" id="PTHR37422">
    <property type="entry name" value="TEICHURONIC ACID BIOSYNTHESIS PROTEIN TUAE"/>
    <property type="match status" value="1"/>
</dbReference>
<feature type="transmembrane region" description="Helical" evidence="5">
    <location>
        <begin position="389"/>
        <end position="406"/>
    </location>
</feature>
<evidence type="ECO:0000259" key="6">
    <source>
        <dbReference type="Pfam" id="PF04932"/>
    </source>
</evidence>
<reference evidence="7 8" key="1">
    <citation type="submission" date="2020-02" db="EMBL/GenBank/DDBJ databases">
        <title>Genomic and physiological characterization of two novel Nitrospinaceae genera.</title>
        <authorList>
            <person name="Mueller A.J."/>
            <person name="Jung M.-Y."/>
            <person name="Strachan C.R."/>
            <person name="Herbold C.W."/>
            <person name="Kirkegaard R.H."/>
            <person name="Daims H."/>
        </authorList>
    </citation>
    <scope>NUCLEOTIDE SEQUENCE [LARGE SCALE GENOMIC DNA]</scope>
    <source>
        <strain evidence="7">EB</strain>
    </source>
</reference>
<evidence type="ECO:0000256" key="1">
    <source>
        <dbReference type="ARBA" id="ARBA00004141"/>
    </source>
</evidence>
<feature type="transmembrane region" description="Helical" evidence="5">
    <location>
        <begin position="204"/>
        <end position="220"/>
    </location>
</feature>
<sequence>MHRCVTILLFTFLAFWGGHSASNNINDSFLAVTYFVASAIFGFFSIIYLFQNGVKQNTLGRPIITLLIFLGWLVYGYRYGLDGEQSLSMAVKYLSGMILAISFSIYSKEPKLFSTALWTLLVVGGIYGCLTFLLLHENELWNPLVDNGVATLFSNLNILGSFFLVPLAIWPFLAHREQKPLLKNTALLFGFLSLFGLYLSNSRGAQITGLGILGISFLYFQKKRGAGLIKLALIFLATVAISNIVPASSMKYLKLGQYSLAPPDEFNNGRFIKDTMGASLGHRFKYWKKSLEFIQEKPWSGSGPYSFIVLYKPYRTEFSHNAHNLFIQTTVDSGIIGLVLLVACLFTVAFKLLKKLTRGDPANKTHFIILGLILFGTQTHYLIEYFWHIPFFLTIFIFIVSMMKTGESEKDFKRGIRGLHAPLFFILAVFGGYLANNLYQYQNILHQNAIYEDSNPETITLLESAKSYCPRCQQPFLELSKYYLNQYRKFPEKPQWIKNSTEELLKAKNFNYSDEHYYLAWGDLLTEQGLETEAKGAYLKALKVNPKNHLILEKINGQKISHSDKKPIERF</sequence>
<dbReference type="KEGG" id="nli:G3M70_14115"/>
<evidence type="ECO:0000256" key="4">
    <source>
        <dbReference type="ARBA" id="ARBA00023136"/>
    </source>
</evidence>
<keyword evidence="2 5" id="KW-0812">Transmembrane</keyword>
<dbReference type="GO" id="GO:0016874">
    <property type="term" value="F:ligase activity"/>
    <property type="evidence" value="ECO:0007669"/>
    <property type="project" value="UniProtKB-KW"/>
</dbReference>
<protein>
    <submittedName>
        <fullName evidence="7">O-antigen ligase family protein</fullName>
    </submittedName>
</protein>
<dbReference type="GO" id="GO:0016020">
    <property type="term" value="C:membrane"/>
    <property type="evidence" value="ECO:0007669"/>
    <property type="project" value="UniProtKB-SubCell"/>
</dbReference>
<feature type="transmembrane region" description="Helical" evidence="5">
    <location>
        <begin position="62"/>
        <end position="80"/>
    </location>
</feature>
<name>A0A7T0BY13_9BACT</name>
<evidence type="ECO:0000313" key="8">
    <source>
        <dbReference type="Proteomes" id="UP000594688"/>
    </source>
</evidence>
<keyword evidence="7" id="KW-0436">Ligase</keyword>
<feature type="transmembrane region" description="Helical" evidence="5">
    <location>
        <begin position="334"/>
        <end position="353"/>
    </location>
</feature>
<proteinExistence type="predicted"/>
<gene>
    <name evidence="7" type="ORF">G3M70_14115</name>
</gene>
<dbReference type="InterPro" id="IPR051533">
    <property type="entry name" value="WaaL-like"/>
</dbReference>
<evidence type="ECO:0000256" key="5">
    <source>
        <dbReference type="SAM" id="Phobius"/>
    </source>
</evidence>
<feature type="transmembrane region" description="Helical" evidence="5">
    <location>
        <begin position="30"/>
        <end position="50"/>
    </location>
</feature>
<evidence type="ECO:0000256" key="3">
    <source>
        <dbReference type="ARBA" id="ARBA00022989"/>
    </source>
</evidence>
<dbReference type="AlphaFoldDB" id="A0A7T0BY13"/>
<dbReference type="InterPro" id="IPR007016">
    <property type="entry name" value="O-antigen_ligase-rel_domated"/>
</dbReference>
<organism evidence="7 8">
    <name type="scientific">Candidatus Nitronauta litoralis</name>
    <dbReference type="NCBI Taxonomy" id="2705533"/>
    <lineage>
        <taxon>Bacteria</taxon>
        <taxon>Pseudomonadati</taxon>
        <taxon>Nitrospinota/Tectimicrobiota group</taxon>
        <taxon>Nitrospinota</taxon>
        <taxon>Nitrospinia</taxon>
        <taxon>Nitrospinales</taxon>
        <taxon>Nitrospinaceae</taxon>
        <taxon>Candidatus Nitronauta</taxon>
    </lineage>
</organism>
<feature type="transmembrane region" description="Helical" evidence="5">
    <location>
        <begin position="156"/>
        <end position="174"/>
    </location>
</feature>
<feature type="transmembrane region" description="Helical" evidence="5">
    <location>
        <begin position="117"/>
        <end position="136"/>
    </location>
</feature>
<dbReference type="EMBL" id="CP048685">
    <property type="protein sequence ID" value="QPJ62946.1"/>
    <property type="molecule type" value="Genomic_DNA"/>
</dbReference>
<evidence type="ECO:0000256" key="2">
    <source>
        <dbReference type="ARBA" id="ARBA00022692"/>
    </source>
</evidence>